<gene>
    <name evidence="1" type="ORF">HCG48_00715</name>
</gene>
<dbReference type="AlphaFoldDB" id="A0A6H1U665"/>
<dbReference type="KEGG" id="oxy:HCG48_00715"/>
<proteinExistence type="predicted"/>
<dbReference type="EMBL" id="CP051167">
    <property type="protein sequence ID" value="QIZ73523.1"/>
    <property type="molecule type" value="Genomic_DNA"/>
</dbReference>
<dbReference type="Proteomes" id="UP000500857">
    <property type="component" value="Chromosome"/>
</dbReference>
<evidence type="ECO:0000313" key="2">
    <source>
        <dbReference type="Proteomes" id="UP000500857"/>
    </source>
</evidence>
<accession>A0A6H1U665</accession>
<organism evidence="1 2">
    <name type="scientific">Oxynema aestuarii AP17</name>
    <dbReference type="NCBI Taxonomy" id="2064643"/>
    <lineage>
        <taxon>Bacteria</taxon>
        <taxon>Bacillati</taxon>
        <taxon>Cyanobacteriota</taxon>
        <taxon>Cyanophyceae</taxon>
        <taxon>Oscillatoriophycideae</taxon>
        <taxon>Oscillatoriales</taxon>
        <taxon>Oscillatoriaceae</taxon>
        <taxon>Oxynema</taxon>
        <taxon>Oxynema aestuarii</taxon>
    </lineage>
</organism>
<evidence type="ECO:0000313" key="1">
    <source>
        <dbReference type="EMBL" id="QIZ73523.1"/>
    </source>
</evidence>
<protein>
    <submittedName>
        <fullName evidence="1">Uncharacterized protein</fullName>
    </submittedName>
</protein>
<keyword evidence="2" id="KW-1185">Reference proteome</keyword>
<name>A0A6H1U665_9CYAN</name>
<sequence length="66" mass="7970">MIDTALLPQSQIAELFFQVYRYGQITKEQRQFLKTFLLQETLPYEERTAIDRMIYAVRRGWLKIAE</sequence>
<reference evidence="1 2" key="1">
    <citation type="submission" date="2020-04" db="EMBL/GenBank/DDBJ databases">
        <authorList>
            <person name="Basu S."/>
            <person name="Maruthanayagam V."/>
            <person name="Chakraborty S."/>
            <person name="Pramanik A."/>
            <person name="Mukherjee J."/>
            <person name="Brink B."/>
        </authorList>
    </citation>
    <scope>NUCLEOTIDE SEQUENCE [LARGE SCALE GENOMIC DNA]</scope>
    <source>
        <strain evidence="1 2">AP17</strain>
    </source>
</reference>